<dbReference type="InterPro" id="IPR039417">
    <property type="entry name" value="Peptidase_C1A_papain-like"/>
</dbReference>
<keyword evidence="4 14" id="KW-0732">Signal</keyword>
<accession>A0A673GEE7</accession>
<keyword evidence="5" id="KW-0378">Hydrolase</keyword>
<dbReference type="CDD" id="cd02248">
    <property type="entry name" value="Peptidase_C1A"/>
    <property type="match status" value="1"/>
</dbReference>
<dbReference type="InterPro" id="IPR013128">
    <property type="entry name" value="Peptidase_C1A"/>
</dbReference>
<dbReference type="PANTHER" id="PTHR12411">
    <property type="entry name" value="CYSTEINE PROTEASE FAMILY C1-RELATED"/>
    <property type="match status" value="1"/>
</dbReference>
<proteinExistence type="inferred from homology"/>
<evidence type="ECO:0000256" key="9">
    <source>
        <dbReference type="ARBA" id="ARBA00023180"/>
    </source>
</evidence>
<comment type="catalytic activity">
    <reaction evidence="11">
        <text>Hydrolysis of proteins, acting as an aminopeptidase (notably, cleaving Arg-|-Xaa bonds) as well as an endopeptidase.</text>
        <dbReference type="EC" id="3.4.22.16"/>
    </reaction>
</comment>
<organism evidence="17 18">
    <name type="scientific">Sinocyclocheilus rhinocerous</name>
    <dbReference type="NCBI Taxonomy" id="307959"/>
    <lineage>
        <taxon>Eukaryota</taxon>
        <taxon>Metazoa</taxon>
        <taxon>Chordata</taxon>
        <taxon>Craniata</taxon>
        <taxon>Vertebrata</taxon>
        <taxon>Euteleostomi</taxon>
        <taxon>Actinopterygii</taxon>
        <taxon>Neopterygii</taxon>
        <taxon>Teleostei</taxon>
        <taxon>Ostariophysi</taxon>
        <taxon>Cypriniformes</taxon>
        <taxon>Cyprinidae</taxon>
        <taxon>Cyprininae</taxon>
        <taxon>Sinocyclocheilus</taxon>
    </lineage>
</organism>
<keyword evidence="18" id="KW-1185">Reference proteome</keyword>
<evidence type="ECO:0000256" key="4">
    <source>
        <dbReference type="ARBA" id="ARBA00022729"/>
    </source>
</evidence>
<dbReference type="Pfam" id="PF00112">
    <property type="entry name" value="Peptidase_C1"/>
    <property type="match status" value="1"/>
</dbReference>
<reference evidence="17" key="2">
    <citation type="submission" date="2025-09" db="UniProtKB">
        <authorList>
            <consortium name="Ensembl"/>
        </authorList>
    </citation>
    <scope>IDENTIFICATION</scope>
</reference>
<dbReference type="GO" id="GO:0004197">
    <property type="term" value="F:cysteine-type endopeptidase activity"/>
    <property type="evidence" value="ECO:0007669"/>
    <property type="project" value="UniProtKB-EC"/>
</dbReference>
<dbReference type="InterPro" id="IPR025661">
    <property type="entry name" value="Pept_asp_AS"/>
</dbReference>
<dbReference type="GO" id="GO:0006508">
    <property type="term" value="P:proteolysis"/>
    <property type="evidence" value="ECO:0007669"/>
    <property type="project" value="UniProtKB-KW"/>
</dbReference>
<dbReference type="PROSITE" id="PS00139">
    <property type="entry name" value="THIOL_PROTEASE_CYS"/>
    <property type="match status" value="1"/>
</dbReference>
<dbReference type="AlphaFoldDB" id="A0A673GEE7"/>
<keyword evidence="10" id="KW-0458">Lysosome</keyword>
<dbReference type="InterPro" id="IPR013201">
    <property type="entry name" value="Prot_inhib_I29"/>
</dbReference>
<dbReference type="SUPFAM" id="SSF54001">
    <property type="entry name" value="Cysteine proteinases"/>
    <property type="match status" value="1"/>
</dbReference>
<evidence type="ECO:0000259" key="15">
    <source>
        <dbReference type="SMART" id="SM00645"/>
    </source>
</evidence>
<evidence type="ECO:0000313" key="18">
    <source>
        <dbReference type="Proteomes" id="UP000472270"/>
    </source>
</evidence>
<dbReference type="SMART" id="SM00645">
    <property type="entry name" value="Pept_C1"/>
    <property type="match status" value="1"/>
</dbReference>
<dbReference type="FunFam" id="3.90.70.10:FF:000074">
    <property type="entry name" value="Pro-cathepsin H"/>
    <property type="match status" value="1"/>
</dbReference>
<evidence type="ECO:0000256" key="10">
    <source>
        <dbReference type="ARBA" id="ARBA00023228"/>
    </source>
</evidence>
<protein>
    <recommendedName>
        <fullName evidence="13">Pro-cathepsin H</fullName>
    </recommendedName>
</protein>
<feature type="chain" id="PRO_5025682475" description="Pro-cathepsin H" evidence="14">
    <location>
        <begin position="17"/>
        <end position="343"/>
    </location>
</feature>
<evidence type="ECO:0000256" key="6">
    <source>
        <dbReference type="ARBA" id="ARBA00022807"/>
    </source>
</evidence>
<dbReference type="PRINTS" id="PR00705">
    <property type="entry name" value="PAPAIN"/>
</dbReference>
<reference evidence="17" key="1">
    <citation type="submission" date="2025-08" db="UniProtKB">
        <authorList>
            <consortium name="Ensembl"/>
        </authorList>
    </citation>
    <scope>IDENTIFICATION</scope>
</reference>
<dbReference type="Proteomes" id="UP000472270">
    <property type="component" value="Unassembled WGS sequence"/>
</dbReference>
<name>A0A673GEE7_9TELE</name>
<keyword evidence="9" id="KW-0325">Glycoprotein</keyword>
<feature type="domain" description="Peptidase C1A papain C-terminal" evidence="15">
    <location>
        <begin position="127"/>
        <end position="340"/>
    </location>
</feature>
<dbReference type="PROSITE" id="PS00640">
    <property type="entry name" value="THIOL_PROTEASE_ASN"/>
    <property type="match status" value="1"/>
</dbReference>
<evidence type="ECO:0000256" key="14">
    <source>
        <dbReference type="SAM" id="SignalP"/>
    </source>
</evidence>
<keyword evidence="6" id="KW-0788">Thiol protease</keyword>
<sequence length="343" mass="39262">MLFLPVLFAVLYQVHTLPLHTEEGKFFNQLLTLSFFFFFHVHEYLFKSWMSQYDKNYEINEYYQRLQIFLDNKKKIERHNAGNHKFSMGLNPFSDMTFAEFKKSYLLTEPQNCSATRGNHLSSNGPYPDMIDWRTKGNYVTNVKNQGACGSCWTFSTTGCLESVTAIATGKLLQLAEQQLVDCAGAFDNHGCNGGLPSHAFEYIMYNKGLMTELDYPYTAKVSILLFQLLFSRFIHKVVTFYDEMGMVDAVARLNPVSFAYEVTSDFMHYKDGIYTSTVCHNTTDMVNHAVLAVGYAEQNGTPYWIVKNSWGTYWGINGYFYIERGKNMCGLAACSSYPLPLV</sequence>
<keyword evidence="7" id="KW-0865">Zymogen</keyword>
<comment type="subcellular location">
    <subcellularLocation>
        <location evidence="1">Lysosome</location>
    </subcellularLocation>
</comment>
<comment type="function">
    <text evidence="12">Important for the overall degradation of proteins in lysosomes.</text>
</comment>
<gene>
    <name evidence="17" type="primary">ctsh</name>
</gene>
<dbReference type="Ensembl" id="ENSSRHT00000012569.1">
    <property type="protein sequence ID" value="ENSSRHP00000012116.1"/>
    <property type="gene ID" value="ENSSRHG00000006512.1"/>
</dbReference>
<evidence type="ECO:0000256" key="13">
    <source>
        <dbReference type="ARBA" id="ARBA00039372"/>
    </source>
</evidence>
<dbReference type="GO" id="GO:0005764">
    <property type="term" value="C:lysosome"/>
    <property type="evidence" value="ECO:0007669"/>
    <property type="project" value="UniProtKB-SubCell"/>
</dbReference>
<dbReference type="InterPro" id="IPR000169">
    <property type="entry name" value="Pept_cys_AS"/>
</dbReference>
<dbReference type="PROSITE" id="PS00639">
    <property type="entry name" value="THIOL_PROTEASE_HIS"/>
    <property type="match status" value="1"/>
</dbReference>
<evidence type="ECO:0000256" key="7">
    <source>
        <dbReference type="ARBA" id="ARBA00023145"/>
    </source>
</evidence>
<dbReference type="InterPro" id="IPR000668">
    <property type="entry name" value="Peptidase_C1A_C"/>
</dbReference>
<dbReference type="InterPro" id="IPR025660">
    <property type="entry name" value="Pept_his_AS"/>
</dbReference>
<keyword evidence="3" id="KW-0645">Protease</keyword>
<evidence type="ECO:0000256" key="3">
    <source>
        <dbReference type="ARBA" id="ARBA00022670"/>
    </source>
</evidence>
<dbReference type="SMART" id="SM00848">
    <property type="entry name" value="Inhibitor_I29"/>
    <property type="match status" value="1"/>
</dbReference>
<evidence type="ECO:0000256" key="8">
    <source>
        <dbReference type="ARBA" id="ARBA00023157"/>
    </source>
</evidence>
<comment type="similarity">
    <text evidence="2">Belongs to the peptidase C1 family.</text>
</comment>
<dbReference type="InterPro" id="IPR038765">
    <property type="entry name" value="Papain-like_cys_pep_sf"/>
</dbReference>
<dbReference type="Pfam" id="PF08246">
    <property type="entry name" value="Inhibitor_I29"/>
    <property type="match status" value="1"/>
</dbReference>
<evidence type="ECO:0000259" key="16">
    <source>
        <dbReference type="SMART" id="SM00848"/>
    </source>
</evidence>
<dbReference type="Gene3D" id="3.90.70.10">
    <property type="entry name" value="Cysteine proteinases"/>
    <property type="match status" value="1"/>
</dbReference>
<evidence type="ECO:0000256" key="11">
    <source>
        <dbReference type="ARBA" id="ARBA00036517"/>
    </source>
</evidence>
<evidence type="ECO:0000313" key="17">
    <source>
        <dbReference type="Ensembl" id="ENSSRHP00000012116.1"/>
    </source>
</evidence>
<evidence type="ECO:0000256" key="2">
    <source>
        <dbReference type="ARBA" id="ARBA00008455"/>
    </source>
</evidence>
<keyword evidence="8" id="KW-1015">Disulfide bond</keyword>
<feature type="domain" description="Cathepsin propeptide inhibitor" evidence="16">
    <location>
        <begin position="46"/>
        <end position="101"/>
    </location>
</feature>
<evidence type="ECO:0000256" key="1">
    <source>
        <dbReference type="ARBA" id="ARBA00004371"/>
    </source>
</evidence>
<evidence type="ECO:0000256" key="12">
    <source>
        <dbReference type="ARBA" id="ARBA00037522"/>
    </source>
</evidence>
<evidence type="ECO:0000256" key="5">
    <source>
        <dbReference type="ARBA" id="ARBA00022801"/>
    </source>
</evidence>
<feature type="signal peptide" evidence="14">
    <location>
        <begin position="1"/>
        <end position="16"/>
    </location>
</feature>